<evidence type="ECO:0000256" key="1">
    <source>
        <dbReference type="ARBA" id="ARBA00010641"/>
    </source>
</evidence>
<dbReference type="InterPro" id="IPR039425">
    <property type="entry name" value="RNA_pol_sigma-70-like"/>
</dbReference>
<dbReference type="GO" id="GO:0006352">
    <property type="term" value="P:DNA-templated transcription initiation"/>
    <property type="evidence" value="ECO:0007669"/>
    <property type="project" value="InterPro"/>
</dbReference>
<gene>
    <name evidence="8" type="ORF">B6D57_01525</name>
</gene>
<keyword evidence="2" id="KW-0805">Transcription regulation</keyword>
<comment type="similarity">
    <text evidence="1">Belongs to the sigma-70 factor family. ECF subfamily.</text>
</comment>
<evidence type="ECO:0000256" key="2">
    <source>
        <dbReference type="ARBA" id="ARBA00023015"/>
    </source>
</evidence>
<evidence type="ECO:0000259" key="6">
    <source>
        <dbReference type="Pfam" id="PF04542"/>
    </source>
</evidence>
<name>A0A1W9S2A4_9BACT</name>
<organism evidence="8 9">
    <name type="scientific">Candidatus Coatesbacteria bacterium 4484_99</name>
    <dbReference type="NCBI Taxonomy" id="1970774"/>
    <lineage>
        <taxon>Bacteria</taxon>
        <taxon>Candidatus Coatesiibacteriota</taxon>
    </lineage>
</organism>
<dbReference type="InterPro" id="IPR013325">
    <property type="entry name" value="RNA_pol_sigma_r2"/>
</dbReference>
<dbReference type="GO" id="GO:0016987">
    <property type="term" value="F:sigma factor activity"/>
    <property type="evidence" value="ECO:0007669"/>
    <property type="project" value="UniProtKB-KW"/>
</dbReference>
<dbReference type="Pfam" id="PF04542">
    <property type="entry name" value="Sigma70_r2"/>
    <property type="match status" value="1"/>
</dbReference>
<dbReference type="AlphaFoldDB" id="A0A1W9S2A4"/>
<keyword evidence="4" id="KW-0238">DNA-binding</keyword>
<proteinExistence type="inferred from homology"/>
<dbReference type="InterPro" id="IPR036388">
    <property type="entry name" value="WH-like_DNA-bd_sf"/>
</dbReference>
<feature type="domain" description="RNA polymerase sigma-70 region 2" evidence="6">
    <location>
        <begin position="36"/>
        <end position="103"/>
    </location>
</feature>
<comment type="caution">
    <text evidence="8">The sequence shown here is derived from an EMBL/GenBank/DDBJ whole genome shotgun (WGS) entry which is preliminary data.</text>
</comment>
<accession>A0A1W9S2A4</accession>
<keyword evidence="3" id="KW-0731">Sigma factor</keyword>
<evidence type="ECO:0000313" key="9">
    <source>
        <dbReference type="Proteomes" id="UP000192611"/>
    </source>
</evidence>
<dbReference type="Gene3D" id="1.10.10.10">
    <property type="entry name" value="Winged helix-like DNA-binding domain superfamily/Winged helix DNA-binding domain"/>
    <property type="match status" value="1"/>
</dbReference>
<reference evidence="9" key="1">
    <citation type="submission" date="2017-03" db="EMBL/GenBank/DDBJ databases">
        <title>Novel pathways for hydrocarbon cycling and metabolic interdependencies in hydrothermal sediment communities.</title>
        <authorList>
            <person name="Dombrowski N."/>
            <person name="Seitz K."/>
            <person name="Teske A."/>
            <person name="Baker B."/>
        </authorList>
    </citation>
    <scope>NUCLEOTIDE SEQUENCE [LARGE SCALE GENOMIC DNA]</scope>
</reference>
<dbReference type="Pfam" id="PF08281">
    <property type="entry name" value="Sigma70_r4_2"/>
    <property type="match status" value="1"/>
</dbReference>
<evidence type="ECO:0000256" key="4">
    <source>
        <dbReference type="ARBA" id="ARBA00023125"/>
    </source>
</evidence>
<dbReference type="Proteomes" id="UP000192611">
    <property type="component" value="Unassembled WGS sequence"/>
</dbReference>
<dbReference type="InterPro" id="IPR007627">
    <property type="entry name" value="RNA_pol_sigma70_r2"/>
</dbReference>
<dbReference type="NCBIfam" id="TIGR02937">
    <property type="entry name" value="sigma70-ECF"/>
    <property type="match status" value="1"/>
</dbReference>
<dbReference type="InterPro" id="IPR013249">
    <property type="entry name" value="RNA_pol_sigma70_r4_t2"/>
</dbReference>
<dbReference type="CDD" id="cd06171">
    <property type="entry name" value="Sigma70_r4"/>
    <property type="match status" value="1"/>
</dbReference>
<evidence type="ECO:0008006" key="10">
    <source>
        <dbReference type="Google" id="ProtNLM"/>
    </source>
</evidence>
<dbReference type="Gene3D" id="1.10.1740.10">
    <property type="match status" value="1"/>
</dbReference>
<feature type="domain" description="RNA polymerase sigma factor 70 region 4 type 2" evidence="7">
    <location>
        <begin position="134"/>
        <end position="186"/>
    </location>
</feature>
<dbReference type="InterPro" id="IPR014284">
    <property type="entry name" value="RNA_pol_sigma-70_dom"/>
</dbReference>
<dbReference type="PANTHER" id="PTHR43133">
    <property type="entry name" value="RNA POLYMERASE ECF-TYPE SIGMA FACTO"/>
    <property type="match status" value="1"/>
</dbReference>
<dbReference type="SUPFAM" id="SSF88659">
    <property type="entry name" value="Sigma3 and sigma4 domains of RNA polymerase sigma factors"/>
    <property type="match status" value="1"/>
</dbReference>
<dbReference type="PANTHER" id="PTHR43133:SF8">
    <property type="entry name" value="RNA POLYMERASE SIGMA FACTOR HI_1459-RELATED"/>
    <property type="match status" value="1"/>
</dbReference>
<evidence type="ECO:0000259" key="7">
    <source>
        <dbReference type="Pfam" id="PF08281"/>
    </source>
</evidence>
<dbReference type="SUPFAM" id="SSF88946">
    <property type="entry name" value="Sigma2 domain of RNA polymerase sigma factors"/>
    <property type="match status" value="1"/>
</dbReference>
<protein>
    <recommendedName>
        <fullName evidence="10">RNA polymerase subunit sigma-24</fullName>
    </recommendedName>
</protein>
<dbReference type="GO" id="GO:0003677">
    <property type="term" value="F:DNA binding"/>
    <property type="evidence" value="ECO:0007669"/>
    <property type="project" value="UniProtKB-KW"/>
</dbReference>
<sequence>MCQKDREGQVNGETSESDEELLERFISGNEEAFAKIVERHQTRVYNISYGIVRNRTIAEDITEETFIKLFLKAHTFKGLSKFTTWLHSIAANTAKNYLKTLKRRSLEVNIEDIVEIKDNIVGPEKNTEATILNERINQALRKLPDRQREVFIMRHINGFTVKETAEMLDISSGAVKANLSFALSKLRDLLDDLI</sequence>
<evidence type="ECO:0000256" key="5">
    <source>
        <dbReference type="ARBA" id="ARBA00023163"/>
    </source>
</evidence>
<dbReference type="EMBL" id="NATQ01000019">
    <property type="protein sequence ID" value="OQX90944.1"/>
    <property type="molecule type" value="Genomic_DNA"/>
</dbReference>
<dbReference type="InterPro" id="IPR013324">
    <property type="entry name" value="RNA_pol_sigma_r3/r4-like"/>
</dbReference>
<evidence type="ECO:0000313" key="8">
    <source>
        <dbReference type="EMBL" id="OQX90944.1"/>
    </source>
</evidence>
<keyword evidence="5" id="KW-0804">Transcription</keyword>
<evidence type="ECO:0000256" key="3">
    <source>
        <dbReference type="ARBA" id="ARBA00023082"/>
    </source>
</evidence>